<evidence type="ECO:0000259" key="2">
    <source>
        <dbReference type="PROSITE" id="PS50883"/>
    </source>
</evidence>
<keyword evidence="1" id="KW-1133">Transmembrane helix</keyword>
<dbReference type="RefSeq" id="WP_316018182.1">
    <property type="nucleotide sequence ID" value="NZ_JAWDID010000012.1"/>
</dbReference>
<dbReference type="Proteomes" id="UP001254257">
    <property type="component" value="Unassembled WGS sequence"/>
</dbReference>
<dbReference type="EMBL" id="JAWDID010000012">
    <property type="protein sequence ID" value="MDU0340311.1"/>
    <property type="molecule type" value="Genomic_DNA"/>
</dbReference>
<dbReference type="PROSITE" id="PS50887">
    <property type="entry name" value="GGDEF"/>
    <property type="match status" value="1"/>
</dbReference>
<accession>A0ABU3S6G7</accession>
<dbReference type="PANTHER" id="PTHR44757:SF2">
    <property type="entry name" value="BIOFILM ARCHITECTURE MAINTENANCE PROTEIN MBAA"/>
    <property type="match status" value="1"/>
</dbReference>
<dbReference type="Gene3D" id="3.20.20.450">
    <property type="entry name" value="EAL domain"/>
    <property type="match status" value="1"/>
</dbReference>
<dbReference type="InterPro" id="IPR052155">
    <property type="entry name" value="Biofilm_reg_signaling"/>
</dbReference>
<sequence>MARDNLFRFGGEFLDSDREATFRQARLAETLRQCRLIFLVSAVLNTLFLASDWRFYGTAHFFVAVPARLVVVAASLLCYALVRKATRFDEAQAILIGWEMATALAVALLVSSRSDLALFVVLMLPSIFYLVAPTAFRWTMTLGIGCSVLMLAGYLGRGPFPTTLPGLVLVLVMLNFALGLVVIHGNRLRRLEWTATQAERQAKDALGVSQAMIERLFMAVPIPLVVASREDGRFLRSNDAAKRYFGREQLATARVSDILFAERDRREILLKLERQDQIAGYEAQMRDGDGVRRDVLITATGVPIDGGLAVVAGIVDITDRKAAEARTRRQATHDALTGLPNRLLFQERLQEALDVMAEAGGTVGLFLIDLDDFKSVNDTLGHDAGDELLFQAAARLAGAIGPADMVARLGGDEFVVLSQEVFDIAGARLKAAILLDALREPFEHAGQMISARASLGIALAPEHDLDGGELMKDADLALYRAKARGRNIAVVYEPSMRAAMIRRVAICRDLAEALREDRILPFYQPQVSLADGKVAGFEALARWRHPERGIIPAAAFQEGFQDVEIAAGIGDAIVRAVLRDLRQWLDAGLEPGVVSVNLSAGIFRDPELPERLLGKLAAAGVPARCFGIEVTESVLLTRSAGEAERTLQALRAAGLHVSLDDFGTGYASLTHLKRFPVDTIKLDRGFVSQVEEEGEDAAIVRAMIGLAADLGLGIVAEGVETPGQEAFLRQHGCGLAQGYRYARPVAAARVPLLLQQPNLFPSASAMRDDSAAA</sequence>
<feature type="transmembrane region" description="Helical" evidence="1">
    <location>
        <begin position="162"/>
        <end position="183"/>
    </location>
</feature>
<dbReference type="Pfam" id="PF13426">
    <property type="entry name" value="PAS_9"/>
    <property type="match status" value="1"/>
</dbReference>
<organism evidence="4 5">
    <name type="scientific">Bosea rubneri</name>
    <dbReference type="NCBI Taxonomy" id="3075434"/>
    <lineage>
        <taxon>Bacteria</taxon>
        <taxon>Pseudomonadati</taxon>
        <taxon>Pseudomonadota</taxon>
        <taxon>Alphaproteobacteria</taxon>
        <taxon>Hyphomicrobiales</taxon>
        <taxon>Boseaceae</taxon>
        <taxon>Bosea</taxon>
    </lineage>
</organism>
<dbReference type="Gene3D" id="3.30.70.270">
    <property type="match status" value="1"/>
</dbReference>
<feature type="domain" description="GGDEF" evidence="3">
    <location>
        <begin position="361"/>
        <end position="494"/>
    </location>
</feature>
<gene>
    <name evidence="4" type="ORF">RKE40_10480</name>
</gene>
<dbReference type="SMART" id="SM00267">
    <property type="entry name" value="GGDEF"/>
    <property type="match status" value="1"/>
</dbReference>
<comment type="caution">
    <text evidence="4">The sequence shown here is derived from an EMBL/GenBank/DDBJ whole genome shotgun (WGS) entry which is preliminary data.</text>
</comment>
<dbReference type="SMART" id="SM00052">
    <property type="entry name" value="EAL"/>
    <property type="match status" value="1"/>
</dbReference>
<dbReference type="PANTHER" id="PTHR44757">
    <property type="entry name" value="DIGUANYLATE CYCLASE DGCP"/>
    <property type="match status" value="1"/>
</dbReference>
<dbReference type="SUPFAM" id="SSF55073">
    <property type="entry name" value="Nucleotide cyclase"/>
    <property type="match status" value="1"/>
</dbReference>
<feature type="transmembrane region" description="Helical" evidence="1">
    <location>
        <begin position="36"/>
        <end position="55"/>
    </location>
</feature>
<dbReference type="PROSITE" id="PS50883">
    <property type="entry name" value="EAL"/>
    <property type="match status" value="1"/>
</dbReference>
<evidence type="ECO:0000256" key="1">
    <source>
        <dbReference type="SAM" id="Phobius"/>
    </source>
</evidence>
<dbReference type="Pfam" id="PF00990">
    <property type="entry name" value="GGDEF"/>
    <property type="match status" value="1"/>
</dbReference>
<dbReference type="CDD" id="cd01948">
    <property type="entry name" value="EAL"/>
    <property type="match status" value="1"/>
</dbReference>
<dbReference type="InterPro" id="IPR000160">
    <property type="entry name" value="GGDEF_dom"/>
</dbReference>
<dbReference type="Gene3D" id="3.30.450.20">
    <property type="entry name" value="PAS domain"/>
    <property type="match status" value="1"/>
</dbReference>
<name>A0ABU3S6G7_9HYPH</name>
<dbReference type="InterPro" id="IPR000014">
    <property type="entry name" value="PAS"/>
</dbReference>
<dbReference type="InterPro" id="IPR035919">
    <property type="entry name" value="EAL_sf"/>
</dbReference>
<keyword evidence="1" id="KW-0812">Transmembrane</keyword>
<evidence type="ECO:0000313" key="4">
    <source>
        <dbReference type="EMBL" id="MDU0340311.1"/>
    </source>
</evidence>
<dbReference type="Pfam" id="PF00563">
    <property type="entry name" value="EAL"/>
    <property type="match status" value="1"/>
</dbReference>
<dbReference type="SUPFAM" id="SSF55785">
    <property type="entry name" value="PYP-like sensor domain (PAS domain)"/>
    <property type="match status" value="1"/>
</dbReference>
<feature type="transmembrane region" description="Helical" evidence="1">
    <location>
        <begin position="139"/>
        <end position="156"/>
    </location>
</feature>
<dbReference type="SUPFAM" id="SSF141868">
    <property type="entry name" value="EAL domain-like"/>
    <property type="match status" value="1"/>
</dbReference>
<feature type="domain" description="EAL" evidence="2">
    <location>
        <begin position="503"/>
        <end position="758"/>
    </location>
</feature>
<evidence type="ECO:0000313" key="5">
    <source>
        <dbReference type="Proteomes" id="UP001254257"/>
    </source>
</evidence>
<dbReference type="InterPro" id="IPR001633">
    <property type="entry name" value="EAL_dom"/>
</dbReference>
<keyword evidence="1" id="KW-0472">Membrane</keyword>
<dbReference type="InterPro" id="IPR035965">
    <property type="entry name" value="PAS-like_dom_sf"/>
</dbReference>
<evidence type="ECO:0000259" key="3">
    <source>
        <dbReference type="PROSITE" id="PS50887"/>
    </source>
</evidence>
<proteinExistence type="predicted"/>
<protein>
    <submittedName>
        <fullName evidence="4">EAL domain-containing protein</fullName>
    </submittedName>
</protein>
<dbReference type="InterPro" id="IPR029787">
    <property type="entry name" value="Nucleotide_cyclase"/>
</dbReference>
<keyword evidence="5" id="KW-1185">Reference proteome</keyword>
<feature type="transmembrane region" description="Helical" evidence="1">
    <location>
        <begin position="61"/>
        <end position="81"/>
    </location>
</feature>
<dbReference type="CDD" id="cd01949">
    <property type="entry name" value="GGDEF"/>
    <property type="match status" value="1"/>
</dbReference>
<reference evidence="4 5" key="1">
    <citation type="submission" date="2023-09" db="EMBL/GenBank/DDBJ databases">
        <title>Whole genome shotgun sequencing (WGS) of Bosea sp. ZW T0_25, isolated from stored onions (Allium cepa).</title>
        <authorList>
            <person name="Stoll D.A."/>
            <person name="Huch M."/>
        </authorList>
    </citation>
    <scope>NUCLEOTIDE SEQUENCE [LARGE SCALE GENOMIC DNA]</scope>
    <source>
        <strain evidence="4 5">ZW T0_25</strain>
    </source>
</reference>
<dbReference type="NCBIfam" id="TIGR00254">
    <property type="entry name" value="GGDEF"/>
    <property type="match status" value="1"/>
</dbReference>
<dbReference type="InterPro" id="IPR043128">
    <property type="entry name" value="Rev_trsase/Diguanyl_cyclase"/>
</dbReference>
<dbReference type="NCBIfam" id="TIGR00229">
    <property type="entry name" value="sensory_box"/>
    <property type="match status" value="1"/>
</dbReference>